<dbReference type="RefSeq" id="WP_154471252.1">
    <property type="nucleotide sequence ID" value="NZ_DBEWUL010000053.1"/>
</dbReference>
<feature type="transmembrane region" description="Helical" evidence="8">
    <location>
        <begin position="243"/>
        <end position="260"/>
    </location>
</feature>
<evidence type="ECO:0000313" key="11">
    <source>
        <dbReference type="Proteomes" id="UP000429958"/>
    </source>
</evidence>
<keyword evidence="11" id="KW-1185">Reference proteome</keyword>
<evidence type="ECO:0000256" key="5">
    <source>
        <dbReference type="ARBA" id="ARBA00022692"/>
    </source>
</evidence>
<evidence type="ECO:0000259" key="9">
    <source>
        <dbReference type="PROSITE" id="PS51012"/>
    </source>
</evidence>
<organism evidence="10 11">
    <name type="scientific">Clostridium porci</name>
    <dbReference type="NCBI Taxonomy" id="2605778"/>
    <lineage>
        <taxon>Bacteria</taxon>
        <taxon>Bacillati</taxon>
        <taxon>Bacillota</taxon>
        <taxon>Clostridia</taxon>
        <taxon>Eubacteriales</taxon>
        <taxon>Clostridiaceae</taxon>
        <taxon>Clostridium</taxon>
    </lineage>
</organism>
<evidence type="ECO:0000256" key="2">
    <source>
        <dbReference type="ARBA" id="ARBA00007783"/>
    </source>
</evidence>
<dbReference type="PANTHER" id="PTHR30413">
    <property type="entry name" value="INNER MEMBRANE TRANSPORT PERMEASE"/>
    <property type="match status" value="1"/>
</dbReference>
<dbReference type="GO" id="GO:0140359">
    <property type="term" value="F:ABC-type transporter activity"/>
    <property type="evidence" value="ECO:0007669"/>
    <property type="project" value="InterPro"/>
</dbReference>
<evidence type="ECO:0000256" key="6">
    <source>
        <dbReference type="ARBA" id="ARBA00022989"/>
    </source>
</evidence>
<feature type="transmembrane region" description="Helical" evidence="8">
    <location>
        <begin position="74"/>
        <end position="96"/>
    </location>
</feature>
<dbReference type="Proteomes" id="UP000429958">
    <property type="component" value="Unassembled WGS sequence"/>
</dbReference>
<keyword evidence="3 8" id="KW-0813">Transport</keyword>
<dbReference type="InterPro" id="IPR013525">
    <property type="entry name" value="ABC2_TM"/>
</dbReference>
<evidence type="ECO:0000256" key="3">
    <source>
        <dbReference type="ARBA" id="ARBA00022448"/>
    </source>
</evidence>
<feature type="transmembrane region" description="Helical" evidence="8">
    <location>
        <begin position="31"/>
        <end position="54"/>
    </location>
</feature>
<evidence type="ECO:0000256" key="7">
    <source>
        <dbReference type="ARBA" id="ARBA00023136"/>
    </source>
</evidence>
<keyword evidence="4 8" id="KW-1003">Cell membrane</keyword>
<dbReference type="AlphaFoldDB" id="A0A7X2NJ28"/>
<accession>A0A7X2NJ28</accession>
<dbReference type="GO" id="GO:0005886">
    <property type="term" value="C:plasma membrane"/>
    <property type="evidence" value="ECO:0007669"/>
    <property type="project" value="UniProtKB-SubCell"/>
</dbReference>
<dbReference type="Pfam" id="PF01061">
    <property type="entry name" value="ABC2_membrane"/>
    <property type="match status" value="1"/>
</dbReference>
<evidence type="ECO:0000256" key="8">
    <source>
        <dbReference type="RuleBase" id="RU361157"/>
    </source>
</evidence>
<evidence type="ECO:0000313" key="10">
    <source>
        <dbReference type="EMBL" id="MSS35854.1"/>
    </source>
</evidence>
<sequence length="271" mass="31970">MSYVLSLLKEIIEKRRLIWDLSKADFRKRFVGSYFGVVWMFLQPLVTVIIYWFIFGEYGMRTTPPIPNADYVVWLVPGLVPWFFYSEALNCITGCLQEYSYLVKKVVFKVEILPIIKLVSCVLVHGFFMVIMFLLYLVYRQPLFLSWVQVLYYSFAAAMLALGFGYLTCAVNVFFKDMTNIVGICLQFGIWMAPIMYIEDIFTDKSPWAEVILKLNPFYYIVAGYRDSMLTGDWFWQRPTMTVYYWCFTIVVLLIGLKTFKRLRPHFSDVL</sequence>
<feature type="transmembrane region" description="Helical" evidence="8">
    <location>
        <begin position="116"/>
        <end position="139"/>
    </location>
</feature>
<dbReference type="PANTHER" id="PTHR30413:SF10">
    <property type="entry name" value="CAPSULE POLYSACCHARIDE EXPORT INNER-MEMBRANE PROTEIN CTRC"/>
    <property type="match status" value="1"/>
</dbReference>
<proteinExistence type="inferred from homology"/>
<keyword evidence="6 8" id="KW-1133">Transmembrane helix</keyword>
<gene>
    <name evidence="10" type="ORF">FYJ39_04460</name>
</gene>
<comment type="similarity">
    <text evidence="2 8">Belongs to the ABC-2 integral membrane protein family.</text>
</comment>
<dbReference type="PROSITE" id="PS51012">
    <property type="entry name" value="ABC_TM2"/>
    <property type="match status" value="1"/>
</dbReference>
<dbReference type="EMBL" id="VUMD01000003">
    <property type="protein sequence ID" value="MSS35854.1"/>
    <property type="molecule type" value="Genomic_DNA"/>
</dbReference>
<evidence type="ECO:0000256" key="1">
    <source>
        <dbReference type="ARBA" id="ARBA00004651"/>
    </source>
</evidence>
<feature type="transmembrane region" description="Helical" evidence="8">
    <location>
        <begin position="181"/>
        <end position="198"/>
    </location>
</feature>
<reference evidence="10 11" key="1">
    <citation type="submission" date="2019-08" db="EMBL/GenBank/DDBJ databases">
        <title>In-depth cultivation of the pig gut microbiome towards novel bacterial diversity and tailored functional studies.</title>
        <authorList>
            <person name="Wylensek D."/>
            <person name="Hitch T.C.A."/>
            <person name="Clavel T."/>
        </authorList>
    </citation>
    <scope>NUCLEOTIDE SEQUENCE [LARGE SCALE GENOMIC DNA]</scope>
    <source>
        <strain evidence="10 11">WCA-389-WT-23D1</strain>
    </source>
</reference>
<evidence type="ECO:0000256" key="4">
    <source>
        <dbReference type="ARBA" id="ARBA00022475"/>
    </source>
</evidence>
<dbReference type="InterPro" id="IPR047817">
    <property type="entry name" value="ABC2_TM_bact-type"/>
</dbReference>
<protein>
    <recommendedName>
        <fullName evidence="8">Transport permease protein</fullName>
    </recommendedName>
</protein>
<feature type="transmembrane region" description="Helical" evidence="8">
    <location>
        <begin position="151"/>
        <end position="174"/>
    </location>
</feature>
<keyword evidence="7 8" id="KW-0472">Membrane</keyword>
<dbReference type="GO" id="GO:0015920">
    <property type="term" value="P:lipopolysaccharide transport"/>
    <property type="evidence" value="ECO:0007669"/>
    <property type="project" value="TreeGrafter"/>
</dbReference>
<comment type="caution">
    <text evidence="10">The sequence shown here is derived from an EMBL/GenBank/DDBJ whole genome shotgun (WGS) entry which is preliminary data.</text>
</comment>
<comment type="subcellular location">
    <subcellularLocation>
        <location evidence="1 8">Cell membrane</location>
        <topology evidence="1 8">Multi-pass membrane protein</topology>
    </subcellularLocation>
</comment>
<keyword evidence="5 8" id="KW-0812">Transmembrane</keyword>
<name>A0A7X2NJ28_9CLOT</name>
<feature type="domain" description="ABC transmembrane type-2" evidence="9">
    <location>
        <begin position="35"/>
        <end position="263"/>
    </location>
</feature>